<evidence type="ECO:0000256" key="9">
    <source>
        <dbReference type="ARBA" id="ARBA00023152"/>
    </source>
</evidence>
<dbReference type="SUPFAM" id="SSF53784">
    <property type="entry name" value="Phosphofructokinase"/>
    <property type="match status" value="1"/>
</dbReference>
<dbReference type="EC" id="2.7.1.11" evidence="12"/>
<accession>A0A1B9F9F3</accession>
<reference evidence="14 15" key="1">
    <citation type="submission" date="2016-06" db="EMBL/GenBank/DDBJ databases">
        <title>Respiratory ammonification of nitrate coupled to the oxidation of elemental sulfur in deep-sea autotrophic thermophilic bacteria.</title>
        <authorList>
            <person name="Slobodkina G.B."/>
            <person name="Mardanov A.V."/>
            <person name="Ravin N.V."/>
            <person name="Frolova A.A."/>
            <person name="Viryasiv M.B."/>
            <person name="Chernyh N.A."/>
            <person name="Bonch-Osmolovskaya E.A."/>
            <person name="Slobodkin A.I."/>
        </authorList>
    </citation>
    <scope>NUCLEOTIDE SEQUENCE [LARGE SCALE GENOMIC DNA]</scope>
    <source>
        <strain evidence="14 15">S69</strain>
    </source>
</reference>
<dbReference type="PANTHER" id="PTHR45770">
    <property type="entry name" value="ATP-DEPENDENT 6-PHOSPHOFRUCTOKINASE 1"/>
    <property type="match status" value="1"/>
</dbReference>
<feature type="binding site" evidence="12">
    <location>
        <position position="104"/>
    </location>
    <ligand>
        <name>ATP</name>
        <dbReference type="ChEBI" id="CHEBI:30616"/>
    </ligand>
</feature>
<feature type="binding site" evidence="12">
    <location>
        <position position="196"/>
    </location>
    <ligand>
        <name>Mg(2+)</name>
        <dbReference type="ChEBI" id="CHEBI:18420"/>
        <note>catalytic</note>
    </ligand>
</feature>
<dbReference type="PIRSF" id="PIRSF000534">
    <property type="entry name" value="PPi_PFK_TP0108"/>
    <property type="match status" value="1"/>
</dbReference>
<feature type="binding site" evidence="12">
    <location>
        <begin position="170"/>
        <end position="171"/>
    </location>
    <ligand>
        <name>ATP</name>
        <dbReference type="ChEBI" id="CHEBI:30616"/>
    </ligand>
</feature>
<dbReference type="PRINTS" id="PR00476">
    <property type="entry name" value="PHFRCTKINASE"/>
</dbReference>
<dbReference type="STRING" id="1156395.DBT_0311"/>
<evidence type="ECO:0000256" key="1">
    <source>
        <dbReference type="ARBA" id="ARBA00001946"/>
    </source>
</evidence>
<organism evidence="14 15">
    <name type="scientific">Dissulfuribacter thermophilus</name>
    <dbReference type="NCBI Taxonomy" id="1156395"/>
    <lineage>
        <taxon>Bacteria</taxon>
        <taxon>Pseudomonadati</taxon>
        <taxon>Thermodesulfobacteriota</taxon>
        <taxon>Dissulfuribacteria</taxon>
        <taxon>Dissulfuribacterales</taxon>
        <taxon>Dissulfuribacteraceae</taxon>
        <taxon>Dissulfuribacter</taxon>
    </lineage>
</organism>
<dbReference type="AlphaFoldDB" id="A0A1B9F9F3"/>
<dbReference type="InterPro" id="IPR035966">
    <property type="entry name" value="PKF_sf"/>
</dbReference>
<evidence type="ECO:0000256" key="8">
    <source>
        <dbReference type="ARBA" id="ARBA00022842"/>
    </source>
</evidence>
<dbReference type="PATRIC" id="fig|1156395.6.peg.315"/>
<evidence type="ECO:0000256" key="3">
    <source>
        <dbReference type="ARBA" id="ARBA00022679"/>
    </source>
</evidence>
<evidence type="ECO:0000256" key="2">
    <source>
        <dbReference type="ARBA" id="ARBA00003138"/>
    </source>
</evidence>
<keyword evidence="3 12" id="KW-0808">Transferase</keyword>
<comment type="caution">
    <text evidence="14">The sequence shown here is derived from an EMBL/GenBank/DDBJ whole genome shotgun (WGS) entry which is preliminary data.</text>
</comment>
<name>A0A1B9F9F3_9BACT</name>
<evidence type="ECO:0000256" key="4">
    <source>
        <dbReference type="ARBA" id="ARBA00022723"/>
    </source>
</evidence>
<dbReference type="GO" id="GO:0005737">
    <property type="term" value="C:cytoplasm"/>
    <property type="evidence" value="ECO:0007669"/>
    <property type="project" value="UniProtKB-SubCell"/>
</dbReference>
<dbReference type="Pfam" id="PF00365">
    <property type="entry name" value="PFK"/>
    <property type="match status" value="1"/>
</dbReference>
<comment type="pathway">
    <text evidence="12">Carbohydrate degradation; glycolysis; D-glyceraldehyde 3-phosphate and glycerone phosphate from D-glucose: step 3/4.</text>
</comment>
<evidence type="ECO:0000256" key="10">
    <source>
        <dbReference type="ARBA" id="ARBA00048070"/>
    </source>
</evidence>
<feature type="binding site" evidence="12">
    <location>
        <position position="325"/>
    </location>
    <ligand>
        <name>substrate</name>
    </ligand>
</feature>
<keyword evidence="4 12" id="KW-0479">Metal-binding</keyword>
<comment type="similarity">
    <text evidence="12">Belongs to the phosphofructokinase type A (PFKA) family. PPi-dependent PFK group II subfamily. Atypical ATP-dependent clade 'X' sub-subfamily.</text>
</comment>
<dbReference type="GO" id="GO:0003872">
    <property type="term" value="F:6-phosphofructokinase activity"/>
    <property type="evidence" value="ECO:0007669"/>
    <property type="project" value="UniProtKB-UniRule"/>
</dbReference>
<keyword evidence="15" id="KW-1185">Reference proteome</keyword>
<dbReference type="OrthoDB" id="9802503at2"/>
<dbReference type="GO" id="GO:0047334">
    <property type="term" value="F:diphosphate-fructose-6-phosphate 1-phosphotransferase activity"/>
    <property type="evidence" value="ECO:0007669"/>
    <property type="project" value="UniProtKB-EC"/>
</dbReference>
<dbReference type="InterPro" id="IPR022953">
    <property type="entry name" value="ATP_PFK"/>
</dbReference>
<proteinExistence type="inferred from homology"/>
<comment type="function">
    <text evidence="12">Catalyzes the phosphorylation of D-fructose 6-phosphate to fructose 1,6-bisphosphate by ATP, the first committing step of glycolysis.</text>
</comment>
<dbReference type="UniPathway" id="UPA00109">
    <property type="reaction ID" value="UER00182"/>
</dbReference>
<dbReference type="FunFam" id="3.40.50.450:FF:000002">
    <property type="entry name" value="ATP-dependent 6-phosphofructokinase"/>
    <property type="match status" value="1"/>
</dbReference>
<keyword evidence="5 12" id="KW-0547">Nucleotide-binding</keyword>
<feature type="active site" description="Proton acceptor" evidence="12">
    <location>
        <position position="226"/>
    </location>
</feature>
<dbReference type="Proteomes" id="UP000093080">
    <property type="component" value="Unassembled WGS sequence"/>
</dbReference>
<dbReference type="GO" id="GO:0046872">
    <property type="term" value="F:metal ion binding"/>
    <property type="evidence" value="ECO:0007669"/>
    <property type="project" value="UniProtKB-KW"/>
</dbReference>
<sequence>MEDASVCPRDPNAFCNVDEIDLYEQIETKIETLGPTKVESPYTNKGEIHFVKDDDRVLVHVSEKSIKRLIEEGKEPLSFEFAGPREWIYFDPSKVKAAIVTCGGLCPGINDVIRAIVMSLHFGYGVKTIFGIRYGLRGFIPKYGLPVMELTPSFVEKIHELGGTILGSSRGPQPIDVVVDTLERLNCSILFIIGGDGTFRAGAKIVDEIKKRGLKISVIAIPKTIDNDIYLVSKTFGFETAVEMACQAIRCAHTEAVGAPNCIGLVKVMGRHSGFIAAAATAALREVNFCLIPESDFDLEGENGLLNALRKRLLLRGHAVIVVAEGAGQKYVLGDKVEKDLSGNIKLGDIGIFLKERIKAYFDSLNMDCFIRYIDPSYIIRSVPANVDDRLYCANLGQNAVHAAMAGKTGMLVSLWNDRYVHIPLSSAIKKRKQLDLSSRLWLSVLESTGQSCLKN</sequence>
<dbReference type="Gene3D" id="3.40.50.450">
    <property type="match status" value="1"/>
</dbReference>
<feature type="binding site" evidence="12">
    <location>
        <begin position="224"/>
        <end position="226"/>
    </location>
    <ligand>
        <name>substrate</name>
    </ligand>
</feature>
<feature type="binding site" evidence="12">
    <location>
        <begin position="378"/>
        <end position="381"/>
    </location>
    <ligand>
        <name>substrate</name>
    </ligand>
</feature>
<evidence type="ECO:0000259" key="13">
    <source>
        <dbReference type="Pfam" id="PF00365"/>
    </source>
</evidence>
<keyword evidence="6 12" id="KW-0418">Kinase</keyword>
<comment type="subcellular location">
    <subcellularLocation>
        <location evidence="12">Cytoplasm</location>
    </subcellularLocation>
</comment>
<dbReference type="RefSeq" id="WP_083186539.1">
    <property type="nucleotide sequence ID" value="NZ_MAGO01000001.1"/>
</dbReference>
<dbReference type="GO" id="GO:0006002">
    <property type="term" value="P:fructose 6-phosphate metabolic process"/>
    <property type="evidence" value="ECO:0007669"/>
    <property type="project" value="InterPro"/>
</dbReference>
<dbReference type="GO" id="GO:0005524">
    <property type="term" value="F:ATP binding"/>
    <property type="evidence" value="ECO:0007669"/>
    <property type="project" value="UniProtKB-KW"/>
</dbReference>
<feature type="site" description="Important for substrate specificity; cannot use PPi as phosphoryl donor" evidence="12">
    <location>
        <position position="197"/>
    </location>
</feature>
<comment type="catalytic activity">
    <reaction evidence="10 12">
        <text>beta-D-fructose 6-phosphate + ATP = beta-D-fructose 1,6-bisphosphate + ADP + H(+)</text>
        <dbReference type="Rhea" id="RHEA:16109"/>
        <dbReference type="ChEBI" id="CHEBI:15378"/>
        <dbReference type="ChEBI" id="CHEBI:30616"/>
        <dbReference type="ChEBI" id="CHEBI:32966"/>
        <dbReference type="ChEBI" id="CHEBI:57634"/>
        <dbReference type="ChEBI" id="CHEBI:456216"/>
        <dbReference type="EC" id="2.7.1.11"/>
    </reaction>
</comment>
<protein>
    <recommendedName>
        <fullName evidence="12">ATP-dependent 6-phosphofructokinase</fullName>
        <shortName evidence="12">ATP-PFK</shortName>
        <shortName evidence="12">Phosphofructokinase</shortName>
        <ecNumber evidence="12">2.7.1.11</ecNumber>
    </recommendedName>
    <alternativeName>
        <fullName evidence="12">Phosphohexokinase</fullName>
    </alternativeName>
</protein>
<feature type="binding site" evidence="12">
    <location>
        <begin position="195"/>
        <end position="198"/>
    </location>
    <ligand>
        <name>ATP</name>
        <dbReference type="ChEBI" id="CHEBI:30616"/>
    </ligand>
</feature>
<feature type="binding site" evidence="12">
    <location>
        <begin position="269"/>
        <end position="271"/>
    </location>
    <ligand>
        <name>substrate</name>
    </ligand>
</feature>
<dbReference type="InterPro" id="IPR000023">
    <property type="entry name" value="Phosphofructokinase_dom"/>
</dbReference>
<keyword evidence="12" id="KW-0963">Cytoplasm</keyword>
<evidence type="ECO:0000256" key="11">
    <source>
        <dbReference type="ARBA" id="ARBA00048072"/>
    </source>
</evidence>
<comment type="catalytic activity">
    <reaction evidence="11">
        <text>beta-D-fructose 6-phosphate + diphosphate = beta-D-fructose 1,6-bisphosphate + phosphate + H(+)</text>
        <dbReference type="Rhea" id="RHEA:13613"/>
        <dbReference type="ChEBI" id="CHEBI:15378"/>
        <dbReference type="ChEBI" id="CHEBI:32966"/>
        <dbReference type="ChEBI" id="CHEBI:33019"/>
        <dbReference type="ChEBI" id="CHEBI:43474"/>
        <dbReference type="ChEBI" id="CHEBI:57634"/>
        <dbReference type="EC" id="2.7.1.90"/>
    </reaction>
</comment>
<dbReference type="HAMAP" id="MF_01981">
    <property type="entry name" value="Phosphofructokinase_II_X"/>
    <property type="match status" value="1"/>
</dbReference>
<comment type="cofactor">
    <cofactor evidence="1 12">
        <name>Mg(2+)</name>
        <dbReference type="ChEBI" id="CHEBI:18420"/>
    </cofactor>
</comment>
<keyword evidence="9 12" id="KW-0324">Glycolysis</keyword>
<evidence type="ECO:0000313" key="15">
    <source>
        <dbReference type="Proteomes" id="UP000093080"/>
    </source>
</evidence>
<feature type="domain" description="Phosphofructokinase" evidence="13">
    <location>
        <begin position="97"/>
        <end position="403"/>
    </location>
</feature>
<evidence type="ECO:0000313" key="14">
    <source>
        <dbReference type="EMBL" id="OCC16494.1"/>
    </source>
</evidence>
<dbReference type="EMBL" id="MAGO01000001">
    <property type="protein sequence ID" value="OCC16494.1"/>
    <property type="molecule type" value="Genomic_DNA"/>
</dbReference>
<evidence type="ECO:0000256" key="7">
    <source>
        <dbReference type="ARBA" id="ARBA00022840"/>
    </source>
</evidence>
<evidence type="ECO:0000256" key="12">
    <source>
        <dbReference type="HAMAP-Rule" id="MF_01981"/>
    </source>
</evidence>
<evidence type="ECO:0000256" key="6">
    <source>
        <dbReference type="ARBA" id="ARBA00022777"/>
    </source>
</evidence>
<comment type="function">
    <text evidence="2">Catalyzes the phosphorylation of D-fructose 6-phosphate, the first committing step of glycolysis. Uses inorganic phosphate (PPi) as phosphoryl donor instead of ATP like common ATP-dependent phosphofructokinases (ATP-PFKs), which renders the reaction reversible, and can thus function both in glycolysis and gluconeogenesis. Consistently, PPi-PFK can replace the enzymes of both the forward (ATP-PFK) and reverse (fructose-bisphosphatase (FBPase)) reactions.</text>
</comment>
<dbReference type="InterPro" id="IPR050929">
    <property type="entry name" value="PFKA"/>
</dbReference>
<keyword evidence="7 12" id="KW-0067">ATP-binding</keyword>
<keyword evidence="8 12" id="KW-0460">Magnesium</keyword>
<evidence type="ECO:0000256" key="5">
    <source>
        <dbReference type="ARBA" id="ARBA00022741"/>
    </source>
</evidence>
<comment type="subunit">
    <text evidence="12">Homodimer.</text>
</comment>
<dbReference type="NCBIfam" id="NF005301">
    <property type="entry name" value="PRK06830.1"/>
    <property type="match status" value="1"/>
</dbReference>
<gene>
    <name evidence="12" type="primary">pfkA</name>
    <name evidence="14" type="ORF">DBT_0311</name>
</gene>
<dbReference type="InterPro" id="IPR012004">
    <property type="entry name" value="PyroP-dep_PFK_TP0108"/>
</dbReference>